<dbReference type="Pfam" id="PF13692">
    <property type="entry name" value="Glyco_trans_1_4"/>
    <property type="match status" value="1"/>
</dbReference>
<keyword evidence="1" id="KW-0472">Membrane</keyword>
<proteinExistence type="predicted"/>
<gene>
    <name evidence="3" type="primary">GALNT</name>
    <name evidence="3" type="ORF">TSPGSL018_17696</name>
</gene>
<evidence type="ECO:0000256" key="1">
    <source>
        <dbReference type="SAM" id="Phobius"/>
    </source>
</evidence>
<dbReference type="Gene3D" id="3.90.550.10">
    <property type="entry name" value="Spore Coat Polysaccharide Biosynthesis Protein SpsA, Chain A"/>
    <property type="match status" value="1"/>
</dbReference>
<feature type="domain" description="Glycosyltransferase 2-like" evidence="2">
    <location>
        <begin position="140"/>
        <end position="256"/>
    </location>
</feature>
<dbReference type="EMBL" id="GBEZ01022092">
    <property type="protein sequence ID" value="JAC64717.1"/>
    <property type="molecule type" value="Transcribed_RNA"/>
</dbReference>
<evidence type="ECO:0000259" key="2">
    <source>
        <dbReference type="Pfam" id="PF00535"/>
    </source>
</evidence>
<dbReference type="CDD" id="cd03801">
    <property type="entry name" value="GT4_PimA-like"/>
    <property type="match status" value="1"/>
</dbReference>
<dbReference type="InterPro" id="IPR001173">
    <property type="entry name" value="Glyco_trans_2-like"/>
</dbReference>
<dbReference type="PANTHER" id="PTHR43179">
    <property type="entry name" value="RHAMNOSYLTRANSFERASE WBBL"/>
    <property type="match status" value="1"/>
</dbReference>
<organism evidence="3">
    <name type="scientific">Tetraselmis sp. GSL018</name>
    <dbReference type="NCBI Taxonomy" id="582737"/>
    <lineage>
        <taxon>Eukaryota</taxon>
        <taxon>Viridiplantae</taxon>
        <taxon>Chlorophyta</taxon>
        <taxon>core chlorophytes</taxon>
        <taxon>Chlorodendrophyceae</taxon>
        <taxon>Chlorodendrales</taxon>
        <taxon>Chlorodendraceae</taxon>
        <taxon>Tetraselmis</taxon>
    </lineage>
</organism>
<dbReference type="Pfam" id="PF00535">
    <property type="entry name" value="Glycos_transf_2"/>
    <property type="match status" value="1"/>
</dbReference>
<keyword evidence="1" id="KW-0812">Transmembrane</keyword>
<dbReference type="SUPFAM" id="SSF53448">
    <property type="entry name" value="Nucleotide-diphospho-sugar transferases"/>
    <property type="match status" value="1"/>
</dbReference>
<protein>
    <submittedName>
        <fullName evidence="3">Polypeptide N-acetylgalactosaminyltransferase</fullName>
    </submittedName>
</protein>
<dbReference type="SUPFAM" id="SSF53756">
    <property type="entry name" value="UDP-Glycosyltransferase/glycogen phosphorylase"/>
    <property type="match status" value="1"/>
</dbReference>
<dbReference type="AlphaFoldDB" id="A0A061QVP9"/>
<accession>A0A061QVP9</accession>
<name>A0A061QVP9_9CHLO</name>
<sequence>MEKIKLQKTPLMRGKKHILFLLRLGILSLLFLYFGNLLMAERWTTWEVKVVEPPVSRLAQVATFFSNLESKNLGACHNGLLANSSYCGLVDCMWSTKTNSIVSFVPYKVGGTVGMLRCANQRLPVKGQLPQRLGSPVEVSFVLPVHNSPVMAAEVLLELFLTASEAESAEFVVVNDGSSQDMTPLVRQIQFLKDFFGTRIAYISNTKRSGFSKACKKGVRAAVGQYIALINSDLYVTPGWLYSLLSTVKDGALVAGPLMLTSESLISEAGGIVFSDASAANYGRFQTLDHRHLYARTVDYISAACILFSKDTFTWLGEFDEQFGAGYYEDTDLGMRVKSSSGRVTYQPSSVVVHDEGKTLGDDSNPNKQALMAENKEKFYRKWITSALPQQCPPGTPLDVAARRARYPHMLWVDDIVPEPDRDSGSLRLFQILKSLVGDGFDVVFQGMTGRHDGLKYESRLRHVGVDVREVTGKLPPLRASDGRCLFNVVVIARRYIFARVIDAVESACPGVPVIFDTVDVHFLREIRMYLTDKGRERYSTEEAMRALNEDAGAQAIRQMMELELSFVRRSAATIVVSTAEHDIIKKLVPEANLHIVSNVHVPYDTPDALDCERRAEVLFVGNMNHDPNVDALRWWFSSVVPLLQSWGTEVMLNIVGANEYTKLLPVLQGTNASWYRFHGYTTAPELDKMHSRVKLLVAPLRFGAGVKGKVLEAVMHRLPVVATTIAAEGLSLRNGTDCLIADTAHDFASAVQRLLTDCGAWRKFSGASIHRISSLFAPGRAEASFMDLVRTLDLRQGVRRCKG</sequence>
<dbReference type="PANTHER" id="PTHR43179:SF7">
    <property type="entry name" value="RHAMNOSYLTRANSFERASE WBBL"/>
    <property type="match status" value="1"/>
</dbReference>
<evidence type="ECO:0000313" key="3">
    <source>
        <dbReference type="EMBL" id="JAC64717.1"/>
    </source>
</evidence>
<dbReference type="GO" id="GO:0016740">
    <property type="term" value="F:transferase activity"/>
    <property type="evidence" value="ECO:0007669"/>
    <property type="project" value="UniProtKB-KW"/>
</dbReference>
<feature type="transmembrane region" description="Helical" evidence="1">
    <location>
        <begin position="20"/>
        <end position="39"/>
    </location>
</feature>
<dbReference type="InterPro" id="IPR029044">
    <property type="entry name" value="Nucleotide-diphossugar_trans"/>
</dbReference>
<keyword evidence="3" id="KW-0808">Transferase</keyword>
<reference evidence="3" key="1">
    <citation type="submission" date="2014-05" db="EMBL/GenBank/DDBJ databases">
        <title>The transcriptome of the halophilic microalga Tetraselmis sp. GSL018 isolated from the Great Salt Lake, Utah.</title>
        <authorList>
            <person name="Jinkerson R.E."/>
            <person name="D'Adamo S."/>
            <person name="Posewitz M.C."/>
        </authorList>
    </citation>
    <scope>NUCLEOTIDE SEQUENCE</scope>
    <source>
        <strain evidence="3">GSL018</strain>
    </source>
</reference>
<keyword evidence="1" id="KW-1133">Transmembrane helix</keyword>
<dbReference type="Gene3D" id="3.40.50.2000">
    <property type="entry name" value="Glycogen Phosphorylase B"/>
    <property type="match status" value="1"/>
</dbReference>